<dbReference type="EMBL" id="BOOA01000051">
    <property type="protein sequence ID" value="GIH27188.1"/>
    <property type="molecule type" value="Genomic_DNA"/>
</dbReference>
<feature type="transmembrane region" description="Helical" evidence="1">
    <location>
        <begin position="6"/>
        <end position="27"/>
    </location>
</feature>
<keyword evidence="1" id="KW-1133">Transmembrane helix</keyword>
<dbReference type="RefSeq" id="WP_204043849.1">
    <property type="nucleotide sequence ID" value="NZ_BOOA01000051.1"/>
</dbReference>
<protein>
    <submittedName>
        <fullName evidence="2">Uncharacterized protein</fullName>
    </submittedName>
</protein>
<comment type="caution">
    <text evidence="2">The sequence shown here is derived from an EMBL/GenBank/DDBJ whole genome shotgun (WGS) entry which is preliminary data.</text>
</comment>
<sequence>MGVRAWRIVGGAFTVIVVVATAVTAYTEIEWRGGMDRNAPTWLLSQQHTEILTEVYAFVSPTLVVRAGENVRVDVETGVDGQLTVRRELTWTGDPPDVRQSWNGRTLRVDVSCRSDCEAVYLLTVPDTVEVERPGASPIAPGIP</sequence>
<accession>A0A919QEC7</accession>
<proteinExistence type="predicted"/>
<keyword evidence="1" id="KW-0812">Transmembrane</keyword>
<reference evidence="2" key="1">
    <citation type="submission" date="2021-01" db="EMBL/GenBank/DDBJ databases">
        <title>Whole genome shotgun sequence of Acrocarpospora phusangensis NBRC 108782.</title>
        <authorList>
            <person name="Komaki H."/>
            <person name="Tamura T."/>
        </authorList>
    </citation>
    <scope>NUCLEOTIDE SEQUENCE</scope>
    <source>
        <strain evidence="2">NBRC 108782</strain>
    </source>
</reference>
<name>A0A919QEC7_9ACTN</name>
<evidence type="ECO:0000313" key="3">
    <source>
        <dbReference type="Proteomes" id="UP000640052"/>
    </source>
</evidence>
<evidence type="ECO:0000256" key="1">
    <source>
        <dbReference type="SAM" id="Phobius"/>
    </source>
</evidence>
<dbReference type="Proteomes" id="UP000640052">
    <property type="component" value="Unassembled WGS sequence"/>
</dbReference>
<organism evidence="2 3">
    <name type="scientific">Acrocarpospora phusangensis</name>
    <dbReference type="NCBI Taxonomy" id="1070424"/>
    <lineage>
        <taxon>Bacteria</taxon>
        <taxon>Bacillati</taxon>
        <taxon>Actinomycetota</taxon>
        <taxon>Actinomycetes</taxon>
        <taxon>Streptosporangiales</taxon>
        <taxon>Streptosporangiaceae</taxon>
        <taxon>Acrocarpospora</taxon>
    </lineage>
</organism>
<gene>
    <name evidence="2" type="ORF">Aph01nite_54980</name>
</gene>
<keyword evidence="1" id="KW-0472">Membrane</keyword>
<dbReference type="AlphaFoldDB" id="A0A919QEC7"/>
<evidence type="ECO:0000313" key="2">
    <source>
        <dbReference type="EMBL" id="GIH27188.1"/>
    </source>
</evidence>
<keyword evidence="3" id="KW-1185">Reference proteome</keyword>